<dbReference type="Proteomes" id="UP000050640">
    <property type="component" value="Unplaced"/>
</dbReference>
<feature type="transmembrane region" description="Helical" evidence="8">
    <location>
        <begin position="244"/>
        <end position="261"/>
    </location>
</feature>
<evidence type="ECO:0000256" key="8">
    <source>
        <dbReference type="SAM" id="Phobius"/>
    </source>
</evidence>
<organism evidence="10 11">
    <name type="scientific">Elaeophora elaphi</name>
    <dbReference type="NCBI Taxonomy" id="1147741"/>
    <lineage>
        <taxon>Eukaryota</taxon>
        <taxon>Metazoa</taxon>
        <taxon>Ecdysozoa</taxon>
        <taxon>Nematoda</taxon>
        <taxon>Chromadorea</taxon>
        <taxon>Rhabditida</taxon>
        <taxon>Spirurina</taxon>
        <taxon>Spiruromorpha</taxon>
        <taxon>Filarioidea</taxon>
        <taxon>Onchocercidae</taxon>
        <taxon>Elaeophora</taxon>
    </lineage>
</organism>
<evidence type="ECO:0000259" key="9">
    <source>
        <dbReference type="Pfam" id="PF07885"/>
    </source>
</evidence>
<dbReference type="GO" id="GO:0015271">
    <property type="term" value="F:outward rectifier potassium channel activity"/>
    <property type="evidence" value="ECO:0007669"/>
    <property type="project" value="TreeGrafter"/>
</dbReference>
<dbReference type="InterPro" id="IPR013099">
    <property type="entry name" value="K_chnl_dom"/>
</dbReference>
<keyword evidence="10" id="KW-1185">Reference proteome</keyword>
<dbReference type="InterPro" id="IPR003280">
    <property type="entry name" value="2pore_dom_K_chnl"/>
</dbReference>
<dbReference type="AlphaFoldDB" id="A0A158Q7Z0"/>
<keyword evidence="3 8" id="KW-0812">Transmembrane</keyword>
<keyword evidence="5" id="KW-0406">Ion transport</keyword>
<keyword evidence="7" id="KW-0407">Ion channel</keyword>
<evidence type="ECO:0000256" key="6">
    <source>
        <dbReference type="ARBA" id="ARBA00023136"/>
    </source>
</evidence>
<feature type="transmembrane region" description="Helical" evidence="8">
    <location>
        <begin position="124"/>
        <end position="145"/>
    </location>
</feature>
<evidence type="ECO:0000256" key="5">
    <source>
        <dbReference type="ARBA" id="ARBA00023065"/>
    </source>
</evidence>
<dbReference type="STRING" id="1147741.A0A158Q7Z0"/>
<keyword evidence="6 8" id="KW-0472">Membrane</keyword>
<dbReference type="WBParaSite" id="EEL_0000593701-mRNA-1">
    <property type="protein sequence ID" value="EEL_0000593701-mRNA-1"/>
    <property type="gene ID" value="EEL_0000593701"/>
</dbReference>
<accession>A0A158Q7Z0</accession>
<reference evidence="11" key="1">
    <citation type="submission" date="2016-04" db="UniProtKB">
        <authorList>
            <consortium name="WormBaseParasite"/>
        </authorList>
    </citation>
    <scope>IDENTIFICATION</scope>
</reference>
<evidence type="ECO:0000256" key="7">
    <source>
        <dbReference type="ARBA" id="ARBA00023303"/>
    </source>
</evidence>
<evidence type="ECO:0000256" key="2">
    <source>
        <dbReference type="ARBA" id="ARBA00022448"/>
    </source>
</evidence>
<feature type="domain" description="Potassium channel" evidence="9">
    <location>
        <begin position="89"/>
        <end position="146"/>
    </location>
</feature>
<keyword evidence="4 8" id="KW-1133">Transmembrane helix</keyword>
<keyword evidence="2" id="KW-0813">Transport</keyword>
<feature type="transmembrane region" description="Helical" evidence="8">
    <location>
        <begin position="7"/>
        <end position="24"/>
    </location>
</feature>
<evidence type="ECO:0000256" key="1">
    <source>
        <dbReference type="ARBA" id="ARBA00004141"/>
    </source>
</evidence>
<feature type="transmembrane region" description="Helical" evidence="8">
    <location>
        <begin position="217"/>
        <end position="237"/>
    </location>
</feature>
<dbReference type="SUPFAM" id="SSF81324">
    <property type="entry name" value="Voltage-gated potassium channels"/>
    <property type="match status" value="1"/>
</dbReference>
<dbReference type="Pfam" id="PF07885">
    <property type="entry name" value="Ion_trans_2"/>
    <property type="match status" value="1"/>
</dbReference>
<sequence length="415" mass="47204">MALPHCGLYFFIFLYLMAGAWTFATVEDSADREQQFGKLSKIRDTYQKIAEVASQECVKRLLCMLSSFMEGREFLLNPDINQLEELVLPKWTAVPSILYALSILTTTGYLSAVPMTKLGQLIAIVYGLVGIPLMVLAAVDIGRFLSDIVLRLYRKYCEMKHKLAKGCGCAEKKRLVMELMEAKGIPHVSKIRKRKKKNKEMMVTIEENDAEVERLPLSVNASILLVFCMLGGVCYTAAGGQKSFLEAFFVTFNLVANLTMAEMPNDLNNILTFFYILIFVTFGLAVLSMCGNLAASELRAVFMKIHYFGRKISWRRQLSKDKQHGLELTEMLKVIITLRELHPEKSNLTSEDIIGILNEARQNSFCPDLCNQNKRRDTIAYTPQSFEALRYADELDVDDSMYRSLSEIIHFREPK</sequence>
<evidence type="ECO:0000313" key="10">
    <source>
        <dbReference type="Proteomes" id="UP000050640"/>
    </source>
</evidence>
<dbReference type="GO" id="GO:0030322">
    <property type="term" value="P:stabilization of membrane potential"/>
    <property type="evidence" value="ECO:0007669"/>
    <property type="project" value="TreeGrafter"/>
</dbReference>
<comment type="subcellular location">
    <subcellularLocation>
        <location evidence="1">Membrane</location>
        <topology evidence="1">Multi-pass membrane protein</topology>
    </subcellularLocation>
</comment>
<dbReference type="GO" id="GO:0005886">
    <property type="term" value="C:plasma membrane"/>
    <property type="evidence" value="ECO:0007669"/>
    <property type="project" value="TreeGrafter"/>
</dbReference>
<evidence type="ECO:0000313" key="11">
    <source>
        <dbReference type="WBParaSite" id="EEL_0000593701-mRNA-1"/>
    </source>
</evidence>
<evidence type="ECO:0000256" key="4">
    <source>
        <dbReference type="ARBA" id="ARBA00022989"/>
    </source>
</evidence>
<feature type="transmembrane region" description="Helical" evidence="8">
    <location>
        <begin position="93"/>
        <end position="112"/>
    </location>
</feature>
<protein>
    <submittedName>
        <fullName evidence="11">Ion_trans_2 domain-containing protein</fullName>
    </submittedName>
</protein>
<dbReference type="PANTHER" id="PTHR11003:SF296">
    <property type="entry name" value="POTASSIUM CHANNEL DOMAIN-CONTAINING PROTEIN"/>
    <property type="match status" value="1"/>
</dbReference>
<proteinExistence type="predicted"/>
<feature type="transmembrane region" description="Helical" evidence="8">
    <location>
        <begin position="273"/>
        <end position="295"/>
    </location>
</feature>
<evidence type="ECO:0000256" key="3">
    <source>
        <dbReference type="ARBA" id="ARBA00022692"/>
    </source>
</evidence>
<dbReference type="GO" id="GO:0022841">
    <property type="term" value="F:potassium ion leak channel activity"/>
    <property type="evidence" value="ECO:0007669"/>
    <property type="project" value="TreeGrafter"/>
</dbReference>
<dbReference type="PANTHER" id="PTHR11003">
    <property type="entry name" value="POTASSIUM CHANNEL, SUBFAMILY K"/>
    <property type="match status" value="1"/>
</dbReference>
<name>A0A158Q7Z0_9BILA</name>
<dbReference type="Gene3D" id="1.10.287.70">
    <property type="match status" value="1"/>
</dbReference>